<accession>A0A074TMZ4</accession>
<dbReference type="eggNOG" id="COG0628">
    <property type="taxonomic scope" value="Bacteria"/>
</dbReference>
<dbReference type="AlphaFoldDB" id="A0A074TMZ4"/>
<feature type="transmembrane region" description="Helical" evidence="6">
    <location>
        <begin position="302"/>
        <end position="332"/>
    </location>
</feature>
<feature type="transmembrane region" description="Helical" evidence="6">
    <location>
        <begin position="146"/>
        <end position="167"/>
    </location>
</feature>
<feature type="transmembrane region" description="Helical" evidence="6">
    <location>
        <begin position="59"/>
        <end position="80"/>
    </location>
</feature>
<evidence type="ECO:0000256" key="2">
    <source>
        <dbReference type="ARBA" id="ARBA00009773"/>
    </source>
</evidence>
<evidence type="ECO:0000256" key="1">
    <source>
        <dbReference type="ARBA" id="ARBA00004141"/>
    </source>
</evidence>
<dbReference type="Proteomes" id="UP000027725">
    <property type="component" value="Unassembled WGS sequence"/>
</dbReference>
<comment type="similarity">
    <text evidence="2">Belongs to the autoinducer-2 exporter (AI-2E) (TC 2.A.86) family.</text>
</comment>
<name>A0A074TMZ4_9RHOB</name>
<dbReference type="PANTHER" id="PTHR21716">
    <property type="entry name" value="TRANSMEMBRANE PROTEIN"/>
    <property type="match status" value="1"/>
</dbReference>
<keyword evidence="4 6" id="KW-1133">Transmembrane helix</keyword>
<keyword evidence="5 6" id="KW-0472">Membrane</keyword>
<feature type="transmembrane region" description="Helical" evidence="6">
    <location>
        <begin position="234"/>
        <end position="265"/>
    </location>
</feature>
<organism evidence="7 8">
    <name type="scientific">Thioclava dalianensis</name>
    <dbReference type="NCBI Taxonomy" id="1185766"/>
    <lineage>
        <taxon>Bacteria</taxon>
        <taxon>Pseudomonadati</taxon>
        <taxon>Pseudomonadota</taxon>
        <taxon>Alphaproteobacteria</taxon>
        <taxon>Rhodobacterales</taxon>
        <taxon>Paracoccaceae</taxon>
        <taxon>Thioclava</taxon>
    </lineage>
</organism>
<evidence type="ECO:0000256" key="3">
    <source>
        <dbReference type="ARBA" id="ARBA00022692"/>
    </source>
</evidence>
<dbReference type="GO" id="GO:0016020">
    <property type="term" value="C:membrane"/>
    <property type="evidence" value="ECO:0007669"/>
    <property type="project" value="UniProtKB-SubCell"/>
</dbReference>
<comment type="caution">
    <text evidence="7">The sequence shown here is derived from an EMBL/GenBank/DDBJ whole genome shotgun (WGS) entry which is preliminary data.</text>
</comment>
<evidence type="ECO:0008006" key="9">
    <source>
        <dbReference type="Google" id="ProtNLM"/>
    </source>
</evidence>
<keyword evidence="3 6" id="KW-0812">Transmembrane</keyword>
<comment type="subcellular location">
    <subcellularLocation>
        <location evidence="1">Membrane</location>
        <topology evidence="1">Multi-pass membrane protein</topology>
    </subcellularLocation>
</comment>
<evidence type="ECO:0000313" key="8">
    <source>
        <dbReference type="Proteomes" id="UP000027725"/>
    </source>
</evidence>
<proteinExistence type="inferred from homology"/>
<evidence type="ECO:0000256" key="5">
    <source>
        <dbReference type="ARBA" id="ARBA00023136"/>
    </source>
</evidence>
<dbReference type="RefSeq" id="WP_051693398.1">
    <property type="nucleotide sequence ID" value="NZ_FOVB01000004.1"/>
</dbReference>
<keyword evidence="8" id="KW-1185">Reference proteome</keyword>
<dbReference type="InterPro" id="IPR002549">
    <property type="entry name" value="AI-2E-like"/>
</dbReference>
<protein>
    <recommendedName>
        <fullName evidence="9">Permease</fullName>
    </recommendedName>
</protein>
<feature type="transmembrane region" description="Helical" evidence="6">
    <location>
        <begin position="30"/>
        <end position="47"/>
    </location>
</feature>
<gene>
    <name evidence="7" type="ORF">DL1_17475</name>
</gene>
<feature type="transmembrane region" description="Helical" evidence="6">
    <location>
        <begin position="7"/>
        <end position="24"/>
    </location>
</feature>
<feature type="transmembrane region" description="Helical" evidence="6">
    <location>
        <begin position="205"/>
        <end position="228"/>
    </location>
</feature>
<evidence type="ECO:0000256" key="4">
    <source>
        <dbReference type="ARBA" id="ARBA00022989"/>
    </source>
</evidence>
<dbReference type="EMBL" id="JHEH01000006">
    <property type="protein sequence ID" value="KEP70348.1"/>
    <property type="molecule type" value="Genomic_DNA"/>
</dbReference>
<reference evidence="7 8" key="1">
    <citation type="submission" date="2014-03" db="EMBL/GenBank/DDBJ databases">
        <title>The draft genome sequence of Thioclava dalianensis DLFJ1-1.</title>
        <authorList>
            <person name="Lai Q."/>
            <person name="Shao Z."/>
        </authorList>
    </citation>
    <scope>NUCLEOTIDE SEQUENCE [LARGE SCALE GENOMIC DNA]</scope>
    <source>
        <strain evidence="7 8">DLFJ1-1</strain>
    </source>
</reference>
<dbReference type="STRING" id="1185766.SAMN05216224_104150"/>
<sequence length="346" mass="36787">MNRLETLSRASVIIIAVVVVVGALEQVESLIAPVVLALVVGIVLSPISDAWENRGLPPVWGALTSLVISLLVAALLVVVIQPLAANMIDQAPKVWNDMRSSVHDLQSTFKGFQDASKEVSDAITPASEGGKDKGGSGASMPDAADVLLLAPAILAQALIYIGTLFFFQLSRREIYEWIAKHLADSTQRGSTAARLRAAENKVSRYFLTITVINAGLGVCVGIGLSIIGMPNAPLWGVIAFLINYILYLGPAVLAVTLVFAGVAAFDGIRVLLPALLYLAMNTTEGQFVTPTMVGKHMRINPLLVFLSLTFGIWLWGPLGGVVAIPLLLWALVLTSSLPEIKSTKAD</sequence>
<dbReference type="GO" id="GO:0055085">
    <property type="term" value="P:transmembrane transport"/>
    <property type="evidence" value="ECO:0007669"/>
    <property type="project" value="TreeGrafter"/>
</dbReference>
<dbReference type="Pfam" id="PF01594">
    <property type="entry name" value="AI-2E_transport"/>
    <property type="match status" value="1"/>
</dbReference>
<dbReference type="PANTHER" id="PTHR21716:SF16">
    <property type="entry name" value="BLL1467 PROTEIN"/>
    <property type="match status" value="1"/>
</dbReference>
<evidence type="ECO:0000313" key="7">
    <source>
        <dbReference type="EMBL" id="KEP70348.1"/>
    </source>
</evidence>
<evidence type="ECO:0000256" key="6">
    <source>
        <dbReference type="SAM" id="Phobius"/>
    </source>
</evidence>